<feature type="region of interest" description="Disordered" evidence="1">
    <location>
        <begin position="1"/>
        <end position="20"/>
    </location>
</feature>
<gene>
    <name evidence="2" type="ORF">QO002_000170</name>
</gene>
<dbReference type="RefSeq" id="WP_307225746.1">
    <property type="nucleotide sequence ID" value="NZ_JAUSVF010000001.1"/>
</dbReference>
<proteinExistence type="predicted"/>
<name>A0ABU0BJ40_9HYPH</name>
<protein>
    <submittedName>
        <fullName evidence="2">Uncharacterized protein</fullName>
    </submittedName>
</protein>
<dbReference type="EMBL" id="JAUSVF010000001">
    <property type="protein sequence ID" value="MDQ0318032.1"/>
    <property type="molecule type" value="Genomic_DNA"/>
</dbReference>
<organism evidence="2 3">
    <name type="scientific">Pararhizobium capsulatum DSM 1112</name>
    <dbReference type="NCBI Taxonomy" id="1121113"/>
    <lineage>
        <taxon>Bacteria</taxon>
        <taxon>Pseudomonadati</taxon>
        <taxon>Pseudomonadota</taxon>
        <taxon>Alphaproteobacteria</taxon>
        <taxon>Hyphomicrobiales</taxon>
        <taxon>Rhizobiaceae</taxon>
        <taxon>Rhizobium/Agrobacterium group</taxon>
        <taxon>Pararhizobium</taxon>
    </lineage>
</organism>
<evidence type="ECO:0000313" key="2">
    <source>
        <dbReference type="EMBL" id="MDQ0318032.1"/>
    </source>
</evidence>
<accession>A0ABU0BJ40</accession>
<comment type="caution">
    <text evidence="2">The sequence shown here is derived from an EMBL/GenBank/DDBJ whole genome shotgun (WGS) entry which is preliminary data.</text>
</comment>
<dbReference type="Proteomes" id="UP001230207">
    <property type="component" value="Unassembled WGS sequence"/>
</dbReference>
<reference evidence="2 3" key="1">
    <citation type="submission" date="2023-07" db="EMBL/GenBank/DDBJ databases">
        <title>Genomic Encyclopedia of Type Strains, Phase IV (KMG-IV): sequencing the most valuable type-strain genomes for metagenomic binning, comparative biology and taxonomic classification.</title>
        <authorList>
            <person name="Goeker M."/>
        </authorList>
    </citation>
    <scope>NUCLEOTIDE SEQUENCE [LARGE SCALE GENOMIC DNA]</scope>
    <source>
        <strain evidence="2 3">DSM 1112</strain>
    </source>
</reference>
<sequence>MVEDHPEKKTTDNASDDSRAFAGLKDLPTESFIDLATPHDGDDRKSVRDLNLLSRLNKNTHAIINDQTHALGRYYSTIAAAGRLKNDLHAKTFPQELIFDDVNWDIGSNPTAIDWIRTATPGLELLTPEAQTRIVRNVLEGHGAEQGAAVLEMCGHLDNLHDRESIKAMASLAIDLFVNAEEWEQARSDDGCKAVALAYRHIMDEDMKTARGQLHEHMDAKPRTAPTAGERHRRT</sequence>
<evidence type="ECO:0000313" key="3">
    <source>
        <dbReference type="Proteomes" id="UP001230207"/>
    </source>
</evidence>
<evidence type="ECO:0000256" key="1">
    <source>
        <dbReference type="SAM" id="MobiDB-lite"/>
    </source>
</evidence>
<feature type="region of interest" description="Disordered" evidence="1">
    <location>
        <begin position="214"/>
        <end position="235"/>
    </location>
</feature>
<keyword evidence="3" id="KW-1185">Reference proteome</keyword>
<feature type="compositionally biased region" description="Basic and acidic residues" evidence="1">
    <location>
        <begin position="1"/>
        <end position="19"/>
    </location>
</feature>